<dbReference type="InterPro" id="IPR005494">
    <property type="entry name" value="GSPS_pre-ATP-grasp-like_dom"/>
</dbReference>
<organism evidence="7 8">
    <name type="scientific">Montanilutibacter psychrotolerans</name>
    <dbReference type="NCBI Taxonomy" id="1327343"/>
    <lineage>
        <taxon>Bacteria</taxon>
        <taxon>Pseudomonadati</taxon>
        <taxon>Pseudomonadota</taxon>
        <taxon>Gammaproteobacteria</taxon>
        <taxon>Lysobacterales</taxon>
        <taxon>Lysobacteraceae</taxon>
        <taxon>Montanilutibacter</taxon>
    </lineage>
</organism>
<reference evidence="7 8" key="1">
    <citation type="submission" date="2018-11" db="EMBL/GenBank/DDBJ databases">
        <title>Lysobacter cryohumiis sp. nov., isolated from soil in the Tianshan Mountains, Xinjiang, China.</title>
        <authorList>
            <person name="Luo Y."/>
            <person name="Sheng H."/>
        </authorList>
    </citation>
    <scope>NUCLEOTIDE SEQUENCE [LARGE SCALE GENOMIC DNA]</scope>
    <source>
        <strain evidence="7 8">ZS60</strain>
    </source>
</reference>
<dbReference type="EMBL" id="RIBS01000011">
    <property type="protein sequence ID" value="RNF81890.1"/>
    <property type="molecule type" value="Genomic_DNA"/>
</dbReference>
<accession>A0A3M8SSQ6</accession>
<keyword evidence="4" id="KW-0067">ATP-binding</keyword>
<evidence type="ECO:0000313" key="7">
    <source>
        <dbReference type="EMBL" id="RNF81890.1"/>
    </source>
</evidence>
<name>A0A3M8SSQ6_9GAMM</name>
<dbReference type="GO" id="GO:0046872">
    <property type="term" value="F:metal ion binding"/>
    <property type="evidence" value="ECO:0007669"/>
    <property type="project" value="UniProtKB-KW"/>
</dbReference>
<comment type="caution">
    <text evidence="7">The sequence shown here is derived from an EMBL/GenBank/DDBJ whole genome shotgun (WGS) entry which is preliminary data.</text>
</comment>
<dbReference type="GO" id="GO:0016874">
    <property type="term" value="F:ligase activity"/>
    <property type="evidence" value="ECO:0007669"/>
    <property type="project" value="UniProtKB-KW"/>
</dbReference>
<keyword evidence="5" id="KW-0460">Magnesium</keyword>
<dbReference type="SUPFAM" id="SSF56059">
    <property type="entry name" value="Glutathione synthetase ATP-binding domain-like"/>
    <property type="match status" value="1"/>
</dbReference>
<keyword evidence="2" id="KW-0479">Metal-binding</keyword>
<evidence type="ECO:0000259" key="6">
    <source>
        <dbReference type="Pfam" id="PF03738"/>
    </source>
</evidence>
<dbReference type="Pfam" id="PF03738">
    <property type="entry name" value="GSP_synth"/>
    <property type="match status" value="1"/>
</dbReference>
<dbReference type="OrthoDB" id="9765517at2"/>
<dbReference type="SUPFAM" id="SSF52440">
    <property type="entry name" value="PreATP-grasp domain"/>
    <property type="match status" value="1"/>
</dbReference>
<dbReference type="Proteomes" id="UP000267049">
    <property type="component" value="Unassembled WGS sequence"/>
</dbReference>
<sequence>MRRETCTPRADWRGKVEALGFDFHSPGGERYWAEDALYRFSEAGIDRIEAAGNTLHAMCLEAVAEVVRRGDYEPLGIDARAAALVERSWRQREPALYGRFDLAWAGEGEPRLLEYNADTPTSLFEAAVAQWYWLEDTAAGADQFNLIHEALVARWQEIVPAGSRVHFAGCLESDEDRGTLDYLRESCAQAGLQPVGLDISDIGFNGREFVDLSDRPITRMFKLYPWEWMLAEPFAAHLEATACQWIEPTWKQVLSNKSLLPLLWRMFPGHPNLLAASHDPRDIAGEVVAKPRFGREGEGITVHERAPAFAEDGVVYQACAPLYASEHGHALLGVWVVGDKAVGLGVREDDDRITRNTSRFVPHCFD</sequence>
<proteinExistence type="predicted"/>
<evidence type="ECO:0000313" key="8">
    <source>
        <dbReference type="Proteomes" id="UP000267049"/>
    </source>
</evidence>
<dbReference type="GO" id="GO:0005524">
    <property type="term" value="F:ATP binding"/>
    <property type="evidence" value="ECO:0007669"/>
    <property type="project" value="UniProtKB-KW"/>
</dbReference>
<evidence type="ECO:0000256" key="2">
    <source>
        <dbReference type="ARBA" id="ARBA00022723"/>
    </source>
</evidence>
<evidence type="ECO:0000256" key="4">
    <source>
        <dbReference type="ARBA" id="ARBA00022840"/>
    </source>
</evidence>
<keyword evidence="1" id="KW-0436">Ligase</keyword>
<protein>
    <submittedName>
        <fullName evidence="7">Glutathionylspermidine synthase family protein</fullName>
    </submittedName>
</protein>
<evidence type="ECO:0000256" key="3">
    <source>
        <dbReference type="ARBA" id="ARBA00022741"/>
    </source>
</evidence>
<gene>
    <name evidence="7" type="ORF">EER27_15740</name>
</gene>
<keyword evidence="3" id="KW-0547">Nucleotide-binding</keyword>
<dbReference type="AlphaFoldDB" id="A0A3M8SSQ6"/>
<dbReference type="InterPro" id="IPR016185">
    <property type="entry name" value="PreATP-grasp_dom_sf"/>
</dbReference>
<dbReference type="RefSeq" id="WP_123089099.1">
    <property type="nucleotide sequence ID" value="NZ_RIBS01000011.1"/>
</dbReference>
<dbReference type="Gene3D" id="3.30.1490.330">
    <property type="match status" value="1"/>
</dbReference>
<keyword evidence="8" id="KW-1185">Reference proteome</keyword>
<evidence type="ECO:0000256" key="5">
    <source>
        <dbReference type="ARBA" id="ARBA00022842"/>
    </source>
</evidence>
<evidence type="ECO:0000256" key="1">
    <source>
        <dbReference type="ARBA" id="ARBA00022598"/>
    </source>
</evidence>
<feature type="domain" description="Glutathionylspermidine synthase pre-ATP-grasp-like" evidence="6">
    <location>
        <begin position="12"/>
        <end position="365"/>
    </location>
</feature>